<dbReference type="SUPFAM" id="SSF51735">
    <property type="entry name" value="NAD(P)-binding Rossmann-fold domains"/>
    <property type="match status" value="1"/>
</dbReference>
<comment type="caution">
    <text evidence="3">The sequence shown here is derived from an EMBL/GenBank/DDBJ whole genome shotgun (WGS) entry which is preliminary data.</text>
</comment>
<feature type="domain" description="NAD(P)-binding" evidence="2">
    <location>
        <begin position="7"/>
        <end position="200"/>
    </location>
</feature>
<dbReference type="InterPro" id="IPR036291">
    <property type="entry name" value="NAD(P)-bd_dom_sf"/>
</dbReference>
<dbReference type="InterPro" id="IPR051606">
    <property type="entry name" value="Polyketide_Oxido-like"/>
</dbReference>
<dbReference type="AlphaFoldDB" id="A0A9W4HMQ1"/>
<gene>
    <name evidence="3" type="ORF">POLS_LOCUS4405</name>
</gene>
<keyword evidence="4" id="KW-1185">Reference proteome</keyword>
<sequence>MHILVLGASGAIGRQFCEMALQEGHRLTLFVRHTSKIPEHIRINEATRIFEGTLEADSILKEAANCGADIFVSLAGPSYGTQGTPLTDGYQRLIPKLASHRINRVLILCTPSFRDKVDVETWKWRTGEWFMRIFSPGQYQEMLGVGNVVASTEGIQWGLFRVGGLTNGPEAPVEATYLGSGADKTWISRASVARWVLDEAREAQWIGKMPYICNK</sequence>
<evidence type="ECO:0000259" key="2">
    <source>
        <dbReference type="Pfam" id="PF13460"/>
    </source>
</evidence>
<dbReference type="EMBL" id="CAJVOS010000022">
    <property type="protein sequence ID" value="CAG8091575.1"/>
    <property type="molecule type" value="Genomic_DNA"/>
</dbReference>
<dbReference type="GO" id="GO:0004074">
    <property type="term" value="F:biliverdin reductase [NAD(P)H] activity"/>
    <property type="evidence" value="ECO:0007669"/>
    <property type="project" value="TreeGrafter"/>
</dbReference>
<comment type="similarity">
    <text evidence="1">Belongs to the avfA family.</text>
</comment>
<dbReference type="Pfam" id="PF13460">
    <property type="entry name" value="NAD_binding_10"/>
    <property type="match status" value="1"/>
</dbReference>
<proteinExistence type="inferred from homology"/>
<evidence type="ECO:0000256" key="1">
    <source>
        <dbReference type="ARBA" id="ARBA00038376"/>
    </source>
</evidence>
<name>A0A9W4HMQ1_PENOL</name>
<dbReference type="PANTHER" id="PTHR43355:SF2">
    <property type="entry name" value="FLAVIN REDUCTASE (NADPH)"/>
    <property type="match status" value="1"/>
</dbReference>
<evidence type="ECO:0000313" key="3">
    <source>
        <dbReference type="EMBL" id="CAG8091575.1"/>
    </source>
</evidence>
<dbReference type="GO" id="GO:0042602">
    <property type="term" value="F:riboflavin reductase (NADPH) activity"/>
    <property type="evidence" value="ECO:0007669"/>
    <property type="project" value="TreeGrafter"/>
</dbReference>
<dbReference type="InterPro" id="IPR016040">
    <property type="entry name" value="NAD(P)-bd_dom"/>
</dbReference>
<evidence type="ECO:0000313" key="4">
    <source>
        <dbReference type="Proteomes" id="UP001153618"/>
    </source>
</evidence>
<dbReference type="Proteomes" id="UP001153618">
    <property type="component" value="Unassembled WGS sequence"/>
</dbReference>
<dbReference type="PANTHER" id="PTHR43355">
    <property type="entry name" value="FLAVIN REDUCTASE (NADPH)"/>
    <property type="match status" value="1"/>
</dbReference>
<dbReference type="OrthoDB" id="10254221at2759"/>
<protein>
    <recommendedName>
        <fullName evidence="2">NAD(P)-binding domain-containing protein</fullName>
    </recommendedName>
</protein>
<dbReference type="Gene3D" id="3.40.50.720">
    <property type="entry name" value="NAD(P)-binding Rossmann-like Domain"/>
    <property type="match status" value="1"/>
</dbReference>
<accession>A0A9W4HMQ1</accession>
<organism evidence="3 4">
    <name type="scientific">Penicillium olsonii</name>
    <dbReference type="NCBI Taxonomy" id="99116"/>
    <lineage>
        <taxon>Eukaryota</taxon>
        <taxon>Fungi</taxon>
        <taxon>Dikarya</taxon>
        <taxon>Ascomycota</taxon>
        <taxon>Pezizomycotina</taxon>
        <taxon>Eurotiomycetes</taxon>
        <taxon>Eurotiomycetidae</taxon>
        <taxon>Eurotiales</taxon>
        <taxon>Aspergillaceae</taxon>
        <taxon>Penicillium</taxon>
    </lineage>
</organism>
<reference evidence="3" key="1">
    <citation type="submission" date="2021-07" db="EMBL/GenBank/DDBJ databases">
        <authorList>
            <person name="Branca A.L. A."/>
        </authorList>
    </citation>
    <scope>NUCLEOTIDE SEQUENCE</scope>
</reference>